<feature type="transmembrane region" description="Helical" evidence="1">
    <location>
        <begin position="120"/>
        <end position="140"/>
    </location>
</feature>
<keyword evidence="1" id="KW-1133">Transmembrane helix</keyword>
<keyword evidence="1" id="KW-0472">Membrane</keyword>
<dbReference type="Proteomes" id="UP001165136">
    <property type="component" value="Unassembled WGS sequence"/>
</dbReference>
<protein>
    <submittedName>
        <fullName evidence="2">Uncharacterized protein</fullName>
    </submittedName>
</protein>
<keyword evidence="3" id="KW-1185">Reference proteome</keyword>
<comment type="caution">
    <text evidence="2">The sequence shown here is derived from an EMBL/GenBank/DDBJ whole genome shotgun (WGS) entry which is preliminary data.</text>
</comment>
<feature type="transmembrane region" description="Helical" evidence="1">
    <location>
        <begin position="88"/>
        <end position="114"/>
    </location>
</feature>
<evidence type="ECO:0000256" key="1">
    <source>
        <dbReference type="SAM" id="Phobius"/>
    </source>
</evidence>
<feature type="transmembrane region" description="Helical" evidence="1">
    <location>
        <begin position="54"/>
        <end position="73"/>
    </location>
</feature>
<gene>
    <name evidence="2" type="ORF">Atai01_52840</name>
</gene>
<keyword evidence="1" id="KW-0812">Transmembrane</keyword>
<evidence type="ECO:0000313" key="2">
    <source>
        <dbReference type="EMBL" id="GLY68665.1"/>
    </source>
</evidence>
<dbReference type="AlphaFoldDB" id="A0A9W6R744"/>
<sequence>MLPRDAQASLDTIQRLQGRSVDEYVDHGFARPYVLLSALAVFVAFASFDLPGPWDTFAVALGLGLIATVSAIWQRRARVHRKPTGLELLYHLAAAIVFLVACVAFQVAAVVFAWKFGLPAQHTFAAAMTALMVVVTARPARKVFRAVARHAVAGSKSR</sequence>
<dbReference type="RefSeq" id="WP_285488517.1">
    <property type="nucleotide sequence ID" value="NZ_BSTI01000012.1"/>
</dbReference>
<accession>A0A9W6R744</accession>
<proteinExistence type="predicted"/>
<dbReference type="EMBL" id="BSTI01000012">
    <property type="protein sequence ID" value="GLY68665.1"/>
    <property type="molecule type" value="Genomic_DNA"/>
</dbReference>
<reference evidence="2" key="1">
    <citation type="submission" date="2023-03" db="EMBL/GenBank/DDBJ databases">
        <title>Amycolatopsis taiwanensis NBRC 103393.</title>
        <authorList>
            <person name="Ichikawa N."/>
            <person name="Sato H."/>
            <person name="Tonouchi N."/>
        </authorList>
    </citation>
    <scope>NUCLEOTIDE SEQUENCE</scope>
    <source>
        <strain evidence="2">NBRC 103393</strain>
    </source>
</reference>
<organism evidence="2 3">
    <name type="scientific">Amycolatopsis taiwanensis</name>
    <dbReference type="NCBI Taxonomy" id="342230"/>
    <lineage>
        <taxon>Bacteria</taxon>
        <taxon>Bacillati</taxon>
        <taxon>Actinomycetota</taxon>
        <taxon>Actinomycetes</taxon>
        <taxon>Pseudonocardiales</taxon>
        <taxon>Pseudonocardiaceae</taxon>
        <taxon>Amycolatopsis</taxon>
    </lineage>
</organism>
<feature type="transmembrane region" description="Helical" evidence="1">
    <location>
        <begin position="29"/>
        <end position="48"/>
    </location>
</feature>
<name>A0A9W6R744_9PSEU</name>
<evidence type="ECO:0000313" key="3">
    <source>
        <dbReference type="Proteomes" id="UP001165136"/>
    </source>
</evidence>